<evidence type="ECO:0000313" key="1">
    <source>
        <dbReference type="EMBL" id="GAA4456909.1"/>
    </source>
</evidence>
<reference evidence="2" key="1">
    <citation type="journal article" date="2019" name="Int. J. Syst. Evol. Microbiol.">
        <title>The Global Catalogue of Microorganisms (GCM) 10K type strain sequencing project: providing services to taxonomists for standard genome sequencing and annotation.</title>
        <authorList>
            <consortium name="The Broad Institute Genomics Platform"/>
            <consortium name="The Broad Institute Genome Sequencing Center for Infectious Disease"/>
            <person name="Wu L."/>
            <person name="Ma J."/>
        </authorList>
    </citation>
    <scope>NUCLEOTIDE SEQUENCE [LARGE SCALE GENOMIC DNA]</scope>
    <source>
        <strain evidence="2">JCM 17927</strain>
    </source>
</reference>
<evidence type="ECO:0000313" key="2">
    <source>
        <dbReference type="Proteomes" id="UP001501175"/>
    </source>
</evidence>
<protein>
    <submittedName>
        <fullName evidence="1">Uncharacterized protein</fullName>
    </submittedName>
</protein>
<keyword evidence="2" id="KW-1185">Reference proteome</keyword>
<proteinExistence type="predicted"/>
<dbReference type="EMBL" id="BAABHD010000029">
    <property type="protein sequence ID" value="GAA4456909.1"/>
    <property type="molecule type" value="Genomic_DNA"/>
</dbReference>
<comment type="caution">
    <text evidence="1">The sequence shown here is derived from an EMBL/GenBank/DDBJ whole genome shotgun (WGS) entry which is preliminary data.</text>
</comment>
<gene>
    <name evidence="1" type="ORF">GCM10023189_26850</name>
</gene>
<organism evidence="1 2">
    <name type="scientific">Nibrella saemangeumensis</name>
    <dbReference type="NCBI Taxonomy" id="1084526"/>
    <lineage>
        <taxon>Bacteria</taxon>
        <taxon>Pseudomonadati</taxon>
        <taxon>Bacteroidota</taxon>
        <taxon>Cytophagia</taxon>
        <taxon>Cytophagales</taxon>
        <taxon>Spirosomataceae</taxon>
        <taxon>Nibrella</taxon>
    </lineage>
</organism>
<sequence length="61" mass="6800">MLDGGDVIAVEFFGQTGWIEVTAYNPAIREIEGKFDVTLKSDKGELMRFSQGAFKTKLTNQ</sequence>
<name>A0ABP8MYI4_9BACT</name>
<accession>A0ABP8MYI4</accession>
<dbReference type="Proteomes" id="UP001501175">
    <property type="component" value="Unassembled WGS sequence"/>
</dbReference>